<evidence type="ECO:0000256" key="1">
    <source>
        <dbReference type="SAM" id="MobiDB-lite"/>
    </source>
</evidence>
<feature type="compositionally biased region" description="Polar residues" evidence="1">
    <location>
        <begin position="43"/>
        <end position="52"/>
    </location>
</feature>
<proteinExistence type="predicted"/>
<feature type="region of interest" description="Disordered" evidence="1">
    <location>
        <begin position="1"/>
        <end position="72"/>
    </location>
</feature>
<dbReference type="Proteomes" id="UP001140094">
    <property type="component" value="Unassembled WGS sequence"/>
</dbReference>
<dbReference type="AlphaFoldDB" id="A0A9W8LR33"/>
<sequence length="189" mass="19546">QAPLCSPDLDNSSLACNSKMSSSDSNKNKAAAPQPIPAAAAQNRRNSFTGWSHSIFGMPPGRVQQGSSGGVSPPIAYPLHTAHTFSGKDSATSLPGNAPPPSAFTGIGLFRRLSTSQVQQPAAATAAPEPVAAVSALDDAVGAHGQSELRKSAHPLPKTLEEVRGADDTPPSRPDSRMRNLMLSGQFLL</sequence>
<name>A0A9W8LR33_9FUNG</name>
<comment type="caution">
    <text evidence="2">The sequence shown here is derived from an EMBL/GenBank/DDBJ whole genome shotgun (WGS) entry which is preliminary data.</text>
</comment>
<feature type="compositionally biased region" description="Low complexity" evidence="1">
    <location>
        <begin position="59"/>
        <end position="72"/>
    </location>
</feature>
<feature type="region of interest" description="Disordered" evidence="1">
    <location>
        <begin position="143"/>
        <end position="178"/>
    </location>
</feature>
<dbReference type="EMBL" id="JANBUO010002500">
    <property type="protein sequence ID" value="KAJ2794536.1"/>
    <property type="molecule type" value="Genomic_DNA"/>
</dbReference>
<evidence type="ECO:0000313" key="3">
    <source>
        <dbReference type="Proteomes" id="UP001140094"/>
    </source>
</evidence>
<dbReference type="OrthoDB" id="5585186at2759"/>
<feature type="compositionally biased region" description="Low complexity" evidence="1">
    <location>
        <begin position="17"/>
        <end position="42"/>
    </location>
</feature>
<evidence type="ECO:0000313" key="2">
    <source>
        <dbReference type="EMBL" id="KAJ2794536.1"/>
    </source>
</evidence>
<feature type="non-terminal residue" evidence="2">
    <location>
        <position position="1"/>
    </location>
</feature>
<organism evidence="2 3">
    <name type="scientific">Coemansia guatemalensis</name>
    <dbReference type="NCBI Taxonomy" id="2761395"/>
    <lineage>
        <taxon>Eukaryota</taxon>
        <taxon>Fungi</taxon>
        <taxon>Fungi incertae sedis</taxon>
        <taxon>Zoopagomycota</taxon>
        <taxon>Kickxellomycotina</taxon>
        <taxon>Kickxellomycetes</taxon>
        <taxon>Kickxellales</taxon>
        <taxon>Kickxellaceae</taxon>
        <taxon>Coemansia</taxon>
    </lineage>
</organism>
<protein>
    <submittedName>
        <fullName evidence="2">Uncharacterized protein</fullName>
    </submittedName>
</protein>
<keyword evidence="3" id="KW-1185">Reference proteome</keyword>
<gene>
    <name evidence="2" type="ORF">H4R20_006191</name>
</gene>
<reference evidence="2" key="1">
    <citation type="submission" date="2022-07" db="EMBL/GenBank/DDBJ databases">
        <title>Phylogenomic reconstructions and comparative analyses of Kickxellomycotina fungi.</title>
        <authorList>
            <person name="Reynolds N.K."/>
            <person name="Stajich J.E."/>
            <person name="Barry K."/>
            <person name="Grigoriev I.V."/>
            <person name="Crous P."/>
            <person name="Smith M.E."/>
        </authorList>
    </citation>
    <scope>NUCLEOTIDE SEQUENCE</scope>
    <source>
        <strain evidence="2">NRRL 1565</strain>
    </source>
</reference>
<accession>A0A9W8LR33</accession>